<dbReference type="PROSITE" id="PS50157">
    <property type="entry name" value="ZINC_FINGER_C2H2_2"/>
    <property type="match status" value="12"/>
</dbReference>
<evidence type="ECO:0000256" key="3">
    <source>
        <dbReference type="ARBA" id="ARBA00022723"/>
    </source>
</evidence>
<feature type="domain" description="C2H2-type" evidence="14">
    <location>
        <begin position="497"/>
        <end position="519"/>
    </location>
</feature>
<keyword evidence="3" id="KW-0479">Metal-binding</keyword>
<feature type="domain" description="C2H2-type" evidence="14">
    <location>
        <begin position="987"/>
        <end position="1014"/>
    </location>
</feature>
<keyword evidence="7" id="KW-0805">Transcription regulation</keyword>
<gene>
    <name evidence="15" type="ORF">Pcinc_020648</name>
</gene>
<feature type="domain" description="C2H2-type" evidence="14">
    <location>
        <begin position="959"/>
        <end position="986"/>
    </location>
</feature>
<evidence type="ECO:0000256" key="9">
    <source>
        <dbReference type="ARBA" id="ARBA00023163"/>
    </source>
</evidence>
<dbReference type="FunFam" id="3.30.160.60:FF:000087">
    <property type="entry name" value="Zinc finger protein 354B"/>
    <property type="match status" value="1"/>
</dbReference>
<feature type="region of interest" description="Disordered" evidence="13">
    <location>
        <begin position="144"/>
        <end position="167"/>
    </location>
</feature>
<comment type="subcellular location">
    <subcellularLocation>
        <location evidence="1">Nucleus</location>
    </subcellularLocation>
</comment>
<keyword evidence="4" id="KW-0677">Repeat</keyword>
<proteinExistence type="inferred from homology"/>
<evidence type="ECO:0000256" key="8">
    <source>
        <dbReference type="ARBA" id="ARBA00023125"/>
    </source>
</evidence>
<dbReference type="FunFam" id="3.30.160.60:FF:000100">
    <property type="entry name" value="Zinc finger 45-like"/>
    <property type="match status" value="2"/>
</dbReference>
<organism evidence="15 16">
    <name type="scientific">Petrolisthes cinctipes</name>
    <name type="common">Flat porcelain crab</name>
    <dbReference type="NCBI Taxonomy" id="88211"/>
    <lineage>
        <taxon>Eukaryota</taxon>
        <taxon>Metazoa</taxon>
        <taxon>Ecdysozoa</taxon>
        <taxon>Arthropoda</taxon>
        <taxon>Crustacea</taxon>
        <taxon>Multicrustacea</taxon>
        <taxon>Malacostraca</taxon>
        <taxon>Eumalacostraca</taxon>
        <taxon>Eucarida</taxon>
        <taxon>Decapoda</taxon>
        <taxon>Pleocyemata</taxon>
        <taxon>Anomura</taxon>
        <taxon>Galatheoidea</taxon>
        <taxon>Porcellanidae</taxon>
        <taxon>Petrolisthes</taxon>
    </lineage>
</organism>
<dbReference type="InterPro" id="IPR036236">
    <property type="entry name" value="Znf_C2H2_sf"/>
</dbReference>
<feature type="domain" description="C2H2-type" evidence="14">
    <location>
        <begin position="412"/>
        <end position="440"/>
    </location>
</feature>
<dbReference type="InterPro" id="IPR013087">
    <property type="entry name" value="Znf_C2H2_type"/>
</dbReference>
<dbReference type="EMBL" id="JAWQEG010002104">
    <property type="protein sequence ID" value="KAK3874419.1"/>
    <property type="molecule type" value="Genomic_DNA"/>
</dbReference>
<keyword evidence="6" id="KW-0862">Zinc</keyword>
<dbReference type="GO" id="GO:0008270">
    <property type="term" value="F:zinc ion binding"/>
    <property type="evidence" value="ECO:0007669"/>
    <property type="project" value="UniProtKB-KW"/>
</dbReference>
<dbReference type="SUPFAM" id="SSF57667">
    <property type="entry name" value="beta-beta-alpha zinc fingers"/>
    <property type="match status" value="7"/>
</dbReference>
<feature type="domain" description="C2H2-type" evidence="14">
    <location>
        <begin position="571"/>
        <end position="599"/>
    </location>
</feature>
<keyword evidence="5 12" id="KW-0863">Zinc-finger</keyword>
<reference evidence="15" key="1">
    <citation type="submission" date="2023-10" db="EMBL/GenBank/DDBJ databases">
        <title>Genome assemblies of two species of porcelain crab, Petrolisthes cinctipes and Petrolisthes manimaculis (Anomura: Porcellanidae).</title>
        <authorList>
            <person name="Angst P."/>
        </authorList>
    </citation>
    <scope>NUCLEOTIDE SEQUENCE</scope>
    <source>
        <strain evidence="15">PB745_01</strain>
        <tissue evidence="15">Gill</tissue>
    </source>
</reference>
<keyword evidence="10" id="KW-0539">Nucleus</keyword>
<evidence type="ECO:0000256" key="11">
    <source>
        <dbReference type="ARBA" id="ARBA00037948"/>
    </source>
</evidence>
<feature type="domain" description="C2H2-type" evidence="14">
    <location>
        <begin position="1015"/>
        <end position="1042"/>
    </location>
</feature>
<feature type="compositionally biased region" description="Basic and acidic residues" evidence="13">
    <location>
        <begin position="288"/>
        <end position="311"/>
    </location>
</feature>
<evidence type="ECO:0000256" key="10">
    <source>
        <dbReference type="ARBA" id="ARBA00023242"/>
    </source>
</evidence>
<feature type="compositionally biased region" description="Polar residues" evidence="13">
    <location>
        <begin position="755"/>
        <end position="765"/>
    </location>
</feature>
<dbReference type="SMART" id="SM00355">
    <property type="entry name" value="ZnF_C2H2"/>
    <property type="match status" value="14"/>
</dbReference>
<sequence>MWSKNRQRLPSPVSYNNKTNNSCNRHCLTSCSNRNVMNNVVKEETRGHLLSLQSLDNTQALPLTTPQVTLGGREAPIVTLSENEVGGESLLLCSVKQEDAGRPPIGARNTTPSQHLASEATITYATLNTLDSSVNIVLQPLEEDTGTHSSSSCNTQHLQNSPSKADRSVQDMAGGQLVLVGEPGSGEAMTYIYIHQGKTENQRPDEGEVEEVEGESHTITFNSADGSTLHTLPAAYTQQLQHTYGDLVLVGTTDEGEGPSALGDDEALANTSGKQDDQVLLLSMGPLKLEEEGSRSRLTGDEIREKSEPGTKEGNGQSQQQEESEGSSTIEERLATRDSLLPPRRNRRCGDPGQLTCPVCHTQFRSVRQYHGHLQVHRGQGVWSCEICHHSCQSAAELRVHKTEAHNAPRPFPCPSCHLSFSKSLVLEDHVRSVHKKERPLACTFCTKAFYRPHDLKMHLNLHLGIKTNVCHVCGRQFSHPSNLIRHQRLHTGIKPYVCATCGKRFKQVTLLHKHRATHQPSFGVCPLCPATFRSASGLRKHSKLEHKKVITLQEAARIIRGQTGGSGRSYYCQVCGAQFSLKSELKDHEQQAHASTSQYLCTSCGKVYPMAEVKTHACFTPEEQANDPLGLHNVQAVVESVTSHLDINSATTAVATHTTTDQQDGHAVSVVEKGDEEGDEEEDYLVMYITQEGESVSYVMKKGSKISRDQVLQVDAPGNNLTQEDATNAFRPTLPEETIMINVHSQHQDDQTLLLGSQSDNNGNPSSTMPDTSPPSAPLPIHSIKLEPQSSGDIMMDTGDATQLTDKSLMPIIALTTPSTKNEVESKSISLPLKAINKQLVLKQERDVPEDEELEVKPDISNNKRGTTGQLLCPNCNKTFSKPWNFQQHMATHDASLHRYRCSECGLSFAYRSTLNRHMEKHNPITTMHQCPECPKRYMSVTSLKQHHKRDHQQLRPYACKLCSKRFFSKSDFKYHMRLHKKEQPYMCFACGREFAHVSHLHRHERVHTGDRPHRCPKCPRAFIQYMNLKIHLKKHDKMETEVVVPESKLTTSNNMVMEGSDVNDGGNIMNCNDPELEGHILVGPSLEGPSLVGPSLEEHSPEGHNVVSKSTQSLDVHSANPSIDLGNAEAVPDLPRDQLPAGTIILSESDLASAQHAGQFSGGHTAVMTGMDGECIAIFVQDGIN</sequence>
<dbReference type="PROSITE" id="PS00028">
    <property type="entry name" value="ZINC_FINGER_C2H2_1"/>
    <property type="match status" value="13"/>
</dbReference>
<evidence type="ECO:0000313" key="16">
    <source>
        <dbReference type="Proteomes" id="UP001286313"/>
    </source>
</evidence>
<protein>
    <recommendedName>
        <fullName evidence="14">C2H2-type domain-containing protein</fullName>
    </recommendedName>
</protein>
<dbReference type="Proteomes" id="UP001286313">
    <property type="component" value="Unassembled WGS sequence"/>
</dbReference>
<feature type="domain" description="C2H2-type" evidence="14">
    <location>
        <begin position="872"/>
        <end position="894"/>
    </location>
</feature>
<evidence type="ECO:0000256" key="4">
    <source>
        <dbReference type="ARBA" id="ARBA00022737"/>
    </source>
</evidence>
<evidence type="ECO:0000256" key="7">
    <source>
        <dbReference type="ARBA" id="ARBA00023015"/>
    </source>
</evidence>
<dbReference type="FunFam" id="3.30.160.60:FF:000446">
    <property type="entry name" value="Zinc finger protein"/>
    <property type="match status" value="2"/>
</dbReference>
<evidence type="ECO:0000313" key="15">
    <source>
        <dbReference type="EMBL" id="KAK3874419.1"/>
    </source>
</evidence>
<comment type="similarity">
    <text evidence="2">Belongs to the krueppel C2H2-type zinc-finger protein family.</text>
</comment>
<accession>A0AAE1KIU6</accession>
<feature type="domain" description="C2H2-type" evidence="14">
    <location>
        <begin position="383"/>
        <end position="411"/>
    </location>
</feature>
<evidence type="ECO:0000256" key="13">
    <source>
        <dbReference type="SAM" id="MobiDB-lite"/>
    </source>
</evidence>
<dbReference type="PANTHER" id="PTHR24388">
    <property type="entry name" value="ZINC FINGER PROTEIN"/>
    <property type="match status" value="1"/>
</dbReference>
<dbReference type="InterPro" id="IPR050527">
    <property type="entry name" value="Snail/Krueppel_Znf"/>
</dbReference>
<feature type="domain" description="C2H2-type" evidence="14">
    <location>
        <begin position="441"/>
        <end position="468"/>
    </location>
</feature>
<dbReference type="FunFam" id="3.30.160.60:FF:000761">
    <property type="entry name" value="Zinc finger protein 449"/>
    <property type="match status" value="1"/>
</dbReference>
<feature type="region of interest" description="Disordered" evidence="13">
    <location>
        <begin position="755"/>
        <end position="785"/>
    </location>
</feature>
<dbReference type="Gene3D" id="3.30.160.60">
    <property type="entry name" value="Classic Zinc Finger"/>
    <property type="match status" value="10"/>
</dbReference>
<evidence type="ECO:0000256" key="2">
    <source>
        <dbReference type="ARBA" id="ARBA00006991"/>
    </source>
</evidence>
<dbReference type="GO" id="GO:0005634">
    <property type="term" value="C:nucleus"/>
    <property type="evidence" value="ECO:0007669"/>
    <property type="project" value="UniProtKB-SubCell"/>
</dbReference>
<feature type="compositionally biased region" description="Polar residues" evidence="13">
    <location>
        <begin position="147"/>
        <end position="163"/>
    </location>
</feature>
<feature type="domain" description="C2H2-type" evidence="14">
    <location>
        <begin position="901"/>
        <end position="923"/>
    </location>
</feature>
<keyword evidence="8" id="KW-0238">DNA-binding</keyword>
<dbReference type="GO" id="GO:0000981">
    <property type="term" value="F:DNA-binding transcription factor activity, RNA polymerase II-specific"/>
    <property type="evidence" value="ECO:0007669"/>
    <property type="project" value="TreeGrafter"/>
</dbReference>
<evidence type="ECO:0000256" key="1">
    <source>
        <dbReference type="ARBA" id="ARBA00004123"/>
    </source>
</evidence>
<dbReference type="AlphaFoldDB" id="A0AAE1KIU6"/>
<evidence type="ECO:0000259" key="14">
    <source>
        <dbReference type="PROSITE" id="PS50157"/>
    </source>
</evidence>
<name>A0AAE1KIU6_PETCI</name>
<evidence type="ECO:0000256" key="5">
    <source>
        <dbReference type="ARBA" id="ARBA00022771"/>
    </source>
</evidence>
<dbReference type="GO" id="GO:0000978">
    <property type="term" value="F:RNA polymerase II cis-regulatory region sequence-specific DNA binding"/>
    <property type="evidence" value="ECO:0007669"/>
    <property type="project" value="TreeGrafter"/>
</dbReference>
<feature type="domain" description="C2H2-type" evidence="14">
    <location>
        <begin position="469"/>
        <end position="496"/>
    </location>
</feature>
<evidence type="ECO:0000256" key="12">
    <source>
        <dbReference type="PROSITE-ProRule" id="PRU00042"/>
    </source>
</evidence>
<keyword evidence="16" id="KW-1185">Reference proteome</keyword>
<comment type="caution">
    <text evidence="15">The sequence shown here is derived from an EMBL/GenBank/DDBJ whole genome shotgun (WGS) entry which is preliminary data.</text>
</comment>
<dbReference type="PANTHER" id="PTHR24388:SF54">
    <property type="entry name" value="PROTEIN ESCARGOT"/>
    <property type="match status" value="1"/>
</dbReference>
<comment type="similarity">
    <text evidence="11">Belongs to the snail C2H2-type zinc-finger protein family.</text>
</comment>
<feature type="region of interest" description="Disordered" evidence="13">
    <location>
        <begin position="250"/>
        <end position="348"/>
    </location>
</feature>
<evidence type="ECO:0000256" key="6">
    <source>
        <dbReference type="ARBA" id="ARBA00022833"/>
    </source>
</evidence>
<keyword evidence="9" id="KW-0804">Transcription</keyword>
<feature type="domain" description="C2H2-type" evidence="14">
    <location>
        <begin position="930"/>
        <end position="958"/>
    </location>
</feature>
<dbReference type="Pfam" id="PF00096">
    <property type="entry name" value="zf-C2H2"/>
    <property type="match status" value="6"/>
</dbReference>